<dbReference type="OrthoDB" id="9803027at2"/>
<dbReference type="InterPro" id="IPR011778">
    <property type="entry name" value="Hydantoinase/dihydroPyrase"/>
</dbReference>
<evidence type="ECO:0000256" key="4">
    <source>
        <dbReference type="ARBA" id="ARBA00022801"/>
    </source>
</evidence>
<name>A0A239NXC6_9ACTN</name>
<dbReference type="GO" id="GO:0016812">
    <property type="term" value="F:hydrolase activity, acting on carbon-nitrogen (but not peptide) bonds, in cyclic amides"/>
    <property type="evidence" value="ECO:0007669"/>
    <property type="project" value="TreeGrafter"/>
</dbReference>
<reference evidence="7 8" key="1">
    <citation type="submission" date="2017-06" db="EMBL/GenBank/DDBJ databases">
        <authorList>
            <person name="Kim H.J."/>
            <person name="Triplett B.A."/>
        </authorList>
    </citation>
    <scope>NUCLEOTIDE SEQUENCE [LARGE SCALE GENOMIC DNA]</scope>
    <source>
        <strain evidence="7 8">CGMCC 4.5593</strain>
    </source>
</reference>
<feature type="domain" description="Amidohydrolase-related" evidence="6">
    <location>
        <begin position="51"/>
        <end position="441"/>
    </location>
</feature>
<dbReference type="GO" id="GO:0005829">
    <property type="term" value="C:cytosol"/>
    <property type="evidence" value="ECO:0007669"/>
    <property type="project" value="TreeGrafter"/>
</dbReference>
<dbReference type="SUPFAM" id="SSF51338">
    <property type="entry name" value="Composite domain of metallo-dependent hydrolases"/>
    <property type="match status" value="2"/>
</dbReference>
<comment type="cofactor">
    <cofactor evidence="1">
        <name>Zn(2+)</name>
        <dbReference type="ChEBI" id="CHEBI:29105"/>
    </cofactor>
</comment>
<protein>
    <submittedName>
        <fullName evidence="7">Dihydropyrimidinase</fullName>
    </submittedName>
</protein>
<dbReference type="Pfam" id="PF01979">
    <property type="entry name" value="Amidohydro_1"/>
    <property type="match status" value="1"/>
</dbReference>
<dbReference type="NCBIfam" id="TIGR02033">
    <property type="entry name" value="D-hydantoinase"/>
    <property type="match status" value="1"/>
</dbReference>
<dbReference type="FunFam" id="3.20.20.140:FF:000037">
    <property type="entry name" value="Dihydropyrimidinase"/>
    <property type="match status" value="1"/>
</dbReference>
<dbReference type="CDD" id="cd01314">
    <property type="entry name" value="D-HYD"/>
    <property type="match status" value="1"/>
</dbReference>
<dbReference type="AlphaFoldDB" id="A0A239NXC6"/>
<evidence type="ECO:0000256" key="2">
    <source>
        <dbReference type="ARBA" id="ARBA00008829"/>
    </source>
</evidence>
<proteinExistence type="inferred from homology"/>
<dbReference type="Proteomes" id="UP000198362">
    <property type="component" value="Unassembled WGS sequence"/>
</dbReference>
<evidence type="ECO:0000313" key="8">
    <source>
        <dbReference type="Proteomes" id="UP000198362"/>
    </source>
</evidence>
<dbReference type="Gene3D" id="3.20.20.140">
    <property type="entry name" value="Metal-dependent hydrolases"/>
    <property type="match status" value="1"/>
</dbReference>
<evidence type="ECO:0000256" key="1">
    <source>
        <dbReference type="ARBA" id="ARBA00001947"/>
    </source>
</evidence>
<gene>
    <name evidence="7" type="ORF">SAMN05421812_111115</name>
</gene>
<dbReference type="InterPro" id="IPR011059">
    <property type="entry name" value="Metal-dep_hydrolase_composite"/>
</dbReference>
<comment type="PTM">
    <text evidence="5">Carbamylation allows a single lysine to coordinate two divalent metal cations.</text>
</comment>
<dbReference type="SUPFAM" id="SSF51556">
    <property type="entry name" value="Metallo-dependent hydrolases"/>
    <property type="match status" value="1"/>
</dbReference>
<dbReference type="PANTHER" id="PTHR11647">
    <property type="entry name" value="HYDRANTOINASE/DIHYDROPYRIMIDINASE FAMILY MEMBER"/>
    <property type="match status" value="1"/>
</dbReference>
<dbReference type="EMBL" id="FZPH01000011">
    <property type="protein sequence ID" value="SNT59078.1"/>
    <property type="molecule type" value="Genomic_DNA"/>
</dbReference>
<dbReference type="InterPro" id="IPR050378">
    <property type="entry name" value="Metallo-dep_Hydrolases_sf"/>
</dbReference>
<evidence type="ECO:0000256" key="5">
    <source>
        <dbReference type="PIRSR" id="PIRSR611778-50"/>
    </source>
</evidence>
<dbReference type="PANTHER" id="PTHR11647:SF1">
    <property type="entry name" value="COLLAPSIN RESPONSE MEDIATOR PROTEIN"/>
    <property type="match status" value="1"/>
</dbReference>
<dbReference type="InterPro" id="IPR032466">
    <property type="entry name" value="Metal_Hydrolase"/>
</dbReference>
<evidence type="ECO:0000313" key="7">
    <source>
        <dbReference type="EMBL" id="SNT59078.1"/>
    </source>
</evidence>
<evidence type="ECO:0000256" key="3">
    <source>
        <dbReference type="ARBA" id="ARBA00022723"/>
    </source>
</evidence>
<dbReference type="GO" id="GO:0046872">
    <property type="term" value="F:metal ion binding"/>
    <property type="evidence" value="ECO:0007669"/>
    <property type="project" value="UniProtKB-KW"/>
</dbReference>
<sequence length="468" mass="50382">MTLLITGGEVVGPTGRFAADVLVDGETISALLAPGTWSGQPETTIDATGKLVIPGGIDVHTHMKLPFGGTFASDDFDTGTRAAAYGGTTTIVDFAVQRTGEVVQDGLAAWHALADGNAHIDYGFHMIIGGVDDDALKAMDQLVRDEGVTSFKLFMAYPGVFYSDDGKVLRAMQTARENGATIMMHAENGIAIDVLVAQALAKGQTDPVYHGITRPSILEGEATHRAIALAQVAKDTPLYFVHLSASEALAEVAAARDAGRNVFAETCPQYLYLTLEDQLGAPGFEGAKWVASPPLRPKHESHRDDLWRGLRTNDLAIVSTDHCPFCMKDQKELGLGDFSKIPNGIGTVEHRVDLVYQGVAEGKLSVERWVETIATTPARMFGLYPRKGVIAPGSDADIVLYDPNGRTTISATTHHMNLDYSAWEGVEIAGKVDTVISRGEVLVDRDGTYHGRKGRGRYLKRGLSSYLR</sequence>
<comment type="similarity">
    <text evidence="2">Belongs to the metallo-dependent hydrolases superfamily. Hydantoinase/dihydropyrimidinase family.</text>
</comment>
<dbReference type="Gene3D" id="2.30.40.10">
    <property type="entry name" value="Urease, subunit C, domain 1"/>
    <property type="match status" value="1"/>
</dbReference>
<evidence type="ECO:0000259" key="6">
    <source>
        <dbReference type="Pfam" id="PF01979"/>
    </source>
</evidence>
<accession>A0A239NXC6</accession>
<feature type="modified residue" description="N6-carboxylysine" evidence="5">
    <location>
        <position position="152"/>
    </location>
</feature>
<dbReference type="InterPro" id="IPR006680">
    <property type="entry name" value="Amidohydro-rel"/>
</dbReference>
<keyword evidence="8" id="KW-1185">Reference proteome</keyword>
<dbReference type="RefSeq" id="WP_089253030.1">
    <property type="nucleotide sequence ID" value="NZ_FZPH01000011.1"/>
</dbReference>
<keyword evidence="3" id="KW-0479">Metal-binding</keyword>
<organism evidence="7 8">
    <name type="scientific">Asanoa hainanensis</name>
    <dbReference type="NCBI Taxonomy" id="560556"/>
    <lineage>
        <taxon>Bacteria</taxon>
        <taxon>Bacillati</taxon>
        <taxon>Actinomycetota</taxon>
        <taxon>Actinomycetes</taxon>
        <taxon>Micromonosporales</taxon>
        <taxon>Micromonosporaceae</taxon>
        <taxon>Asanoa</taxon>
    </lineage>
</organism>
<keyword evidence="4" id="KW-0378">Hydrolase</keyword>